<dbReference type="PANTHER" id="PTHR23093">
    <property type="entry name" value="SIMILAR TO CHROMOSOME 3 OPEN READING FRAME 20"/>
    <property type="match status" value="1"/>
</dbReference>
<name>A0A815CMG0_ADIRI</name>
<keyword evidence="4" id="KW-1185">Reference proteome</keyword>
<evidence type="ECO:0000259" key="1">
    <source>
        <dbReference type="Pfam" id="PF14977"/>
    </source>
</evidence>
<dbReference type="AlphaFoldDB" id="A0A815CMG0"/>
<organism evidence="2 5">
    <name type="scientific">Adineta ricciae</name>
    <name type="common">Rotifer</name>
    <dbReference type="NCBI Taxonomy" id="249248"/>
    <lineage>
        <taxon>Eukaryota</taxon>
        <taxon>Metazoa</taxon>
        <taxon>Spiralia</taxon>
        <taxon>Gnathifera</taxon>
        <taxon>Rotifera</taxon>
        <taxon>Eurotatoria</taxon>
        <taxon>Bdelloidea</taxon>
        <taxon>Adinetida</taxon>
        <taxon>Adinetidae</taxon>
        <taxon>Adineta</taxon>
    </lineage>
</organism>
<reference evidence="2" key="1">
    <citation type="submission" date="2021-02" db="EMBL/GenBank/DDBJ databases">
        <authorList>
            <person name="Nowell W R."/>
        </authorList>
    </citation>
    <scope>NUCLEOTIDE SEQUENCE</scope>
</reference>
<dbReference type="InterPro" id="IPR029281">
    <property type="entry name" value="FAM194_C"/>
</dbReference>
<evidence type="ECO:0000313" key="2">
    <source>
        <dbReference type="EMBL" id="CAF1285732.1"/>
    </source>
</evidence>
<accession>A0A815CMG0</accession>
<dbReference type="EMBL" id="CAJNOR010005631">
    <property type="protein sequence ID" value="CAF1570416.1"/>
    <property type="molecule type" value="Genomic_DNA"/>
</dbReference>
<gene>
    <name evidence="2" type="ORF">EDS130_LOCUS29805</name>
    <name evidence="3" type="ORF">XAT740_LOCUS44425</name>
</gene>
<dbReference type="PANTHER" id="PTHR23093:SF16">
    <property type="entry name" value="FAM194 C-TERMINAL DOMAIN-CONTAINING PROTEIN"/>
    <property type="match status" value="1"/>
</dbReference>
<comment type="caution">
    <text evidence="2">The sequence shown here is derived from an EMBL/GenBank/DDBJ whole genome shotgun (WGS) entry which is preliminary data.</text>
</comment>
<sequence length="656" mass="75881">MSSESYFYDQSSPASRLGGIYRSKRNLDDLNQALCQAKTAVTFEEQKQSHSVDKTPGNLQIAYLSDIILKELDSALPTFDVQQDEDQSKVSLPSSLILQLHSSWNDLIKNTEYKQKIWRTKAGEDAWRHYLQRRRFEQNKLDKRQSILDIKVRQRRKSSRMSVSSATHRPISRGLLMIPTIVKEEPHRVVKPMMDNSTESTKNGVHVEFKFSTQILKSVQKIPVVEPKFIQFDVQKSEIDFNQEVILSIQKKCKRLLAETKQKILSTTDDFNGKHSKTCQVWFYDDNPYMRNKNNLLLLNESSRQKRAKFILSIVRREIPEKYNINIEIPETKRKCFVELPDGSSQIYYPSGRLAVLRLRSSISTTLFFDDTSILTKQFLGLITSSGNVLVVQPAFHTRFVTNNHYEYAYLCNGKTGIIENQLQWSLKSQFPRQSTPVDEDTEQIPIIENTVQFQLNSLMQLEYNNPTNIRFAFICLNEQFKYQLGNSALTVQSPLIMDSTTTAKRNSRKRISSINVQDFLNQKSAEEQVDLYQLSIMKELIQMRKRIKILCDSWLKEYRTVLGIMDIDDYCFADLPSSSTIKENEPMSNLPRRASLSIQANNTAQFLRRSATRFDQNVITQSIEQFIPHSDIGQAMKQRISSGKRLLANTLPIIK</sequence>
<dbReference type="Proteomes" id="UP000663852">
    <property type="component" value="Unassembled WGS sequence"/>
</dbReference>
<evidence type="ECO:0000313" key="3">
    <source>
        <dbReference type="EMBL" id="CAF1570416.1"/>
    </source>
</evidence>
<proteinExistence type="predicted"/>
<protein>
    <recommendedName>
        <fullName evidence="1">FAM194 C-terminal domain-containing protein</fullName>
    </recommendedName>
</protein>
<dbReference type="OrthoDB" id="6351677at2759"/>
<feature type="domain" description="FAM194 C-terminal" evidence="1">
    <location>
        <begin position="328"/>
        <end position="510"/>
    </location>
</feature>
<evidence type="ECO:0000313" key="5">
    <source>
        <dbReference type="Proteomes" id="UP000663852"/>
    </source>
</evidence>
<evidence type="ECO:0000313" key="4">
    <source>
        <dbReference type="Proteomes" id="UP000663828"/>
    </source>
</evidence>
<dbReference type="Proteomes" id="UP000663828">
    <property type="component" value="Unassembled WGS sequence"/>
</dbReference>
<dbReference type="EMBL" id="CAJNOJ010000204">
    <property type="protein sequence ID" value="CAF1285732.1"/>
    <property type="molecule type" value="Genomic_DNA"/>
</dbReference>
<dbReference type="Pfam" id="PF14977">
    <property type="entry name" value="FAM194"/>
    <property type="match status" value="1"/>
</dbReference>